<dbReference type="AlphaFoldDB" id="A0A381TAI1"/>
<proteinExistence type="predicted"/>
<sequence>VLFPDHLCLLRGGGDLATGTALRLHRAGFPVVVCELEHPLTVRRTVAVSTALTDSSGVTTVEGMTARRVDRLEELATEAATGAVPVIICPDLPPPDVVPRSVVIDARLLKRNPDTSLDDAPLVVALGPGYSAGRDCHVVVETLRGSDLGRVILDGPAAADTGTPGEVSGRVAERVLRSPVDGKARWIRQIGDRVSTGELLGYVGSAPVLAALDGVVRGLVSEGTPLVANTKVGDIDPRCEVSVDRVSDKALAVGGGVLEAVLAWIDRST</sequence>
<gene>
    <name evidence="1" type="ORF">METZ01_LOCUS66040</name>
</gene>
<name>A0A381TAI1_9ZZZZ</name>
<reference evidence="1" key="1">
    <citation type="submission" date="2018-05" db="EMBL/GenBank/DDBJ databases">
        <authorList>
            <person name="Lanie J.A."/>
            <person name="Ng W.-L."/>
            <person name="Kazmierczak K.M."/>
            <person name="Andrzejewski T.M."/>
            <person name="Davidsen T.M."/>
            <person name="Wayne K.J."/>
            <person name="Tettelin H."/>
            <person name="Glass J.I."/>
            <person name="Rusch D."/>
            <person name="Podicherti R."/>
            <person name="Tsui H.-C.T."/>
            <person name="Winkler M.E."/>
        </authorList>
    </citation>
    <scope>NUCLEOTIDE SEQUENCE</scope>
</reference>
<protein>
    <recommendedName>
        <fullName evidence="2">Molybdenum hydroxylase</fullName>
    </recommendedName>
</protein>
<evidence type="ECO:0008006" key="2">
    <source>
        <dbReference type="Google" id="ProtNLM"/>
    </source>
</evidence>
<accession>A0A381TAI1</accession>
<dbReference type="NCBIfam" id="TIGR03309">
    <property type="entry name" value="matur_yqeB"/>
    <property type="match status" value="1"/>
</dbReference>
<dbReference type="InterPro" id="IPR017695">
    <property type="entry name" value="Se-dep_Mo_hydrolase_YqeB"/>
</dbReference>
<organism evidence="1">
    <name type="scientific">marine metagenome</name>
    <dbReference type="NCBI Taxonomy" id="408172"/>
    <lineage>
        <taxon>unclassified sequences</taxon>
        <taxon>metagenomes</taxon>
        <taxon>ecological metagenomes</taxon>
    </lineage>
</organism>
<evidence type="ECO:0000313" key="1">
    <source>
        <dbReference type="EMBL" id="SVA13186.1"/>
    </source>
</evidence>
<dbReference type="EMBL" id="UINC01004284">
    <property type="protein sequence ID" value="SVA13186.1"/>
    <property type="molecule type" value="Genomic_DNA"/>
</dbReference>
<feature type="non-terminal residue" evidence="1">
    <location>
        <position position="1"/>
    </location>
</feature>